<reference evidence="7 8" key="1">
    <citation type="journal article" date="2021" name="Nat. Commun.">
        <title>Genetic determinants of endophytism in the Arabidopsis root mycobiome.</title>
        <authorList>
            <person name="Mesny F."/>
            <person name="Miyauchi S."/>
            <person name="Thiergart T."/>
            <person name="Pickel B."/>
            <person name="Atanasova L."/>
            <person name="Karlsson M."/>
            <person name="Huettel B."/>
            <person name="Barry K.W."/>
            <person name="Haridas S."/>
            <person name="Chen C."/>
            <person name="Bauer D."/>
            <person name="Andreopoulos W."/>
            <person name="Pangilinan J."/>
            <person name="LaButti K."/>
            <person name="Riley R."/>
            <person name="Lipzen A."/>
            <person name="Clum A."/>
            <person name="Drula E."/>
            <person name="Henrissat B."/>
            <person name="Kohler A."/>
            <person name="Grigoriev I.V."/>
            <person name="Martin F.M."/>
            <person name="Hacquard S."/>
        </authorList>
    </citation>
    <scope>NUCLEOTIDE SEQUENCE [LARGE SCALE GENOMIC DNA]</scope>
    <source>
        <strain evidence="7 8">MPI-SDFR-AT-0080</strain>
    </source>
</reference>
<dbReference type="SUPFAM" id="SSF57701">
    <property type="entry name" value="Zn2/Cys6 DNA-binding domain"/>
    <property type="match status" value="1"/>
</dbReference>
<dbReference type="InterPro" id="IPR007219">
    <property type="entry name" value="XnlR_reg_dom"/>
</dbReference>
<organism evidence="7 8">
    <name type="scientific">Macrophomina phaseolina</name>
    <dbReference type="NCBI Taxonomy" id="35725"/>
    <lineage>
        <taxon>Eukaryota</taxon>
        <taxon>Fungi</taxon>
        <taxon>Dikarya</taxon>
        <taxon>Ascomycota</taxon>
        <taxon>Pezizomycotina</taxon>
        <taxon>Dothideomycetes</taxon>
        <taxon>Dothideomycetes incertae sedis</taxon>
        <taxon>Botryosphaeriales</taxon>
        <taxon>Botryosphaeriaceae</taxon>
        <taxon>Macrophomina</taxon>
    </lineage>
</organism>
<dbReference type="PROSITE" id="PS50048">
    <property type="entry name" value="ZN2_CY6_FUNGAL_2"/>
    <property type="match status" value="1"/>
</dbReference>
<sequence>MSLAGKADQACSACKTQKRKCDKSLPVCELCARLGRQCDYDERPPQPPSAADFAALQSRLAELEDHLSAIMRGSSSAASVSDPALRGSASSITPWTDHDHPAPFPCALFLDVDCFRWAGLRVPRPRVEIPMDILALLTDQANTVLDTALEFFRTVHTWMPIISKKRIDLGIPLRNGGPDLALLFLAMKLIISIPEGGAQASPLYTATKRFLDVLQSGGTLTLACLQAMVLVALYEYGHAVYPAAWMTIGACVRYADLLGVSPARRAYSILGQGTSWTEVEERRRVWWSIFILDRAVALGSKGRFVADEPAETELLPVNDAAWEQGDVSLALQQPISAPLAARQTPFARLCQSALLVSRASACRRSGNLADAASLVDDVFRFGAVLDADSSSHRGSLPLLAPRCVAWSALFLALDEHCCPEKMTGEPGYVAGRDGAGKSAAELEMQVRATGAVRAVSEQARGAALRLAAARDNDAGRLRAASPLLLDALYCATATFHWIGRESGDEAAGAAVADVERAVARVGERWRLGLEYLGVAELHKTTGTTAGR</sequence>
<dbReference type="Proteomes" id="UP000774617">
    <property type="component" value="Unassembled WGS sequence"/>
</dbReference>
<keyword evidence="4" id="KW-0804">Transcription</keyword>
<dbReference type="InterPro" id="IPR036864">
    <property type="entry name" value="Zn2-C6_fun-type_DNA-bd_sf"/>
</dbReference>
<keyword evidence="2" id="KW-0479">Metal-binding</keyword>
<evidence type="ECO:0000256" key="4">
    <source>
        <dbReference type="ARBA" id="ARBA00023163"/>
    </source>
</evidence>
<name>A0ABQ8FSI5_9PEZI</name>
<evidence type="ECO:0000256" key="5">
    <source>
        <dbReference type="ARBA" id="ARBA00023242"/>
    </source>
</evidence>
<dbReference type="PANTHER" id="PTHR47338">
    <property type="entry name" value="ZN(II)2CYS6 TRANSCRIPTION FACTOR (EUROFUNG)-RELATED"/>
    <property type="match status" value="1"/>
</dbReference>
<keyword evidence="3" id="KW-0805">Transcription regulation</keyword>
<dbReference type="InterPro" id="IPR001138">
    <property type="entry name" value="Zn2Cys6_DnaBD"/>
</dbReference>
<keyword evidence="8" id="KW-1185">Reference proteome</keyword>
<comment type="caution">
    <text evidence="7">The sequence shown here is derived from an EMBL/GenBank/DDBJ whole genome shotgun (WGS) entry which is preliminary data.</text>
</comment>
<evidence type="ECO:0000256" key="3">
    <source>
        <dbReference type="ARBA" id="ARBA00023015"/>
    </source>
</evidence>
<evidence type="ECO:0000259" key="6">
    <source>
        <dbReference type="PROSITE" id="PS50048"/>
    </source>
</evidence>
<keyword evidence="5" id="KW-0539">Nucleus</keyword>
<dbReference type="SMART" id="SM00066">
    <property type="entry name" value="GAL4"/>
    <property type="match status" value="1"/>
</dbReference>
<dbReference type="EMBL" id="JAGTJR010000122">
    <property type="protein sequence ID" value="KAH7007919.1"/>
    <property type="molecule type" value="Genomic_DNA"/>
</dbReference>
<accession>A0ABQ8FSI5</accession>
<evidence type="ECO:0000256" key="2">
    <source>
        <dbReference type="ARBA" id="ARBA00022723"/>
    </source>
</evidence>
<dbReference type="SMART" id="SM00906">
    <property type="entry name" value="Fungal_trans"/>
    <property type="match status" value="1"/>
</dbReference>
<feature type="domain" description="Zn(2)-C6 fungal-type" evidence="6">
    <location>
        <begin position="10"/>
        <end position="40"/>
    </location>
</feature>
<comment type="subcellular location">
    <subcellularLocation>
        <location evidence="1">Nucleus</location>
    </subcellularLocation>
</comment>
<dbReference type="Pfam" id="PF00172">
    <property type="entry name" value="Zn_clus"/>
    <property type="match status" value="1"/>
</dbReference>
<dbReference type="Gene3D" id="4.10.240.10">
    <property type="entry name" value="Zn(2)-C6 fungal-type DNA-binding domain"/>
    <property type="match status" value="1"/>
</dbReference>
<dbReference type="Pfam" id="PF04082">
    <property type="entry name" value="Fungal_trans"/>
    <property type="match status" value="1"/>
</dbReference>
<protein>
    <submittedName>
        <fullName evidence="7">Fungal-specific transcription factor</fullName>
    </submittedName>
</protein>
<evidence type="ECO:0000256" key="1">
    <source>
        <dbReference type="ARBA" id="ARBA00004123"/>
    </source>
</evidence>
<dbReference type="PANTHER" id="PTHR47338:SF20">
    <property type="entry name" value="ZN(II)2CYS6 TRANSCRIPTION FACTOR (EUROFUNG)"/>
    <property type="match status" value="1"/>
</dbReference>
<dbReference type="CDD" id="cd00067">
    <property type="entry name" value="GAL4"/>
    <property type="match status" value="1"/>
</dbReference>
<dbReference type="CDD" id="cd12148">
    <property type="entry name" value="fungal_TF_MHR"/>
    <property type="match status" value="1"/>
</dbReference>
<dbReference type="InterPro" id="IPR050815">
    <property type="entry name" value="TF_fung"/>
</dbReference>
<evidence type="ECO:0000313" key="7">
    <source>
        <dbReference type="EMBL" id="KAH7007919.1"/>
    </source>
</evidence>
<evidence type="ECO:0000313" key="8">
    <source>
        <dbReference type="Proteomes" id="UP000774617"/>
    </source>
</evidence>
<gene>
    <name evidence="7" type="ORF">B0J12DRAFT_747647</name>
</gene>
<dbReference type="PROSITE" id="PS00463">
    <property type="entry name" value="ZN2_CY6_FUNGAL_1"/>
    <property type="match status" value="1"/>
</dbReference>
<proteinExistence type="predicted"/>